<dbReference type="OrthoDB" id="2691304at2"/>
<proteinExistence type="predicted"/>
<dbReference type="RefSeq" id="WP_048312376.1">
    <property type="nucleotide sequence ID" value="NZ_CP119526.1"/>
</dbReference>
<protein>
    <submittedName>
        <fullName evidence="2">Enoyl-CoA hydratase</fullName>
    </submittedName>
</protein>
<dbReference type="InterPro" id="IPR002539">
    <property type="entry name" value="MaoC-like_dom"/>
</dbReference>
<keyword evidence="3" id="KW-1185">Reference proteome</keyword>
<dbReference type="SUPFAM" id="SSF54637">
    <property type="entry name" value="Thioesterase/thiol ester dehydrase-isomerase"/>
    <property type="match status" value="1"/>
</dbReference>
<dbReference type="InterPro" id="IPR052342">
    <property type="entry name" value="MCH/BMMD"/>
</dbReference>
<evidence type="ECO:0000259" key="1">
    <source>
        <dbReference type="Pfam" id="PF01575"/>
    </source>
</evidence>
<comment type="caution">
    <text evidence="2">The sequence shown here is derived from an EMBL/GenBank/DDBJ whole genome shotgun (WGS) entry which is preliminary data.</text>
</comment>
<sequence>MILGKKRKIGRMIEEISVGEKLEVTEKIEDRDLLLFLGLSNDNNPLFIQHDYASMTPFKKPIVPQIMLLAIVTGAISKYLPGPGSSIKKSDVTYNNPVYHYETVHYQFEVIDVSKEAHEVLIRVNGTNETGHSVLEGEFTVCPPYPVKPLTKTTSFDNF</sequence>
<dbReference type="Gene3D" id="3.10.129.10">
    <property type="entry name" value="Hotdog Thioesterase"/>
    <property type="match status" value="1"/>
</dbReference>
<dbReference type="Proteomes" id="UP000035996">
    <property type="component" value="Unassembled WGS sequence"/>
</dbReference>
<reference evidence="2" key="1">
    <citation type="submission" date="2015-06" db="EMBL/GenBank/DDBJ databases">
        <authorList>
            <person name="Liu B."/>
            <person name="Wang J."/>
            <person name="Zhu Y."/>
            <person name="Liu G."/>
            <person name="Chen Q."/>
            <person name="Zheng C."/>
            <person name="Che J."/>
            <person name="Ge C."/>
            <person name="Shi H."/>
            <person name="Pan Z."/>
            <person name="Liu X."/>
        </authorList>
    </citation>
    <scope>NUCLEOTIDE SEQUENCE [LARGE SCALE GENOMIC DNA]</scope>
    <source>
        <strain evidence="2">DSM 16346</strain>
    </source>
</reference>
<dbReference type="InterPro" id="IPR029069">
    <property type="entry name" value="HotDog_dom_sf"/>
</dbReference>
<accession>A0A0J6CW88</accession>
<name>A0A0J6CW88_9BACL</name>
<gene>
    <name evidence="2" type="ORF">AB986_16365</name>
</gene>
<organism evidence="2 3">
    <name type="scientific">Guptibacillus hwajinpoensis</name>
    <dbReference type="NCBI Taxonomy" id="208199"/>
    <lineage>
        <taxon>Bacteria</taxon>
        <taxon>Bacillati</taxon>
        <taxon>Bacillota</taxon>
        <taxon>Bacilli</taxon>
        <taxon>Bacillales</taxon>
        <taxon>Guptibacillaceae</taxon>
        <taxon>Guptibacillus</taxon>
    </lineage>
</organism>
<dbReference type="STRING" id="157733.AB986_16365"/>
<dbReference type="PANTHER" id="PTHR43664">
    <property type="entry name" value="MONOAMINE OXIDASE-RELATED"/>
    <property type="match status" value="1"/>
</dbReference>
<dbReference type="PANTHER" id="PTHR43664:SF1">
    <property type="entry name" value="BETA-METHYLMALYL-COA DEHYDRATASE"/>
    <property type="match status" value="1"/>
</dbReference>
<dbReference type="PATRIC" id="fig|157733.3.peg.1360"/>
<evidence type="ECO:0000313" key="2">
    <source>
        <dbReference type="EMBL" id="KMM37423.1"/>
    </source>
</evidence>
<evidence type="ECO:0000313" key="3">
    <source>
        <dbReference type="Proteomes" id="UP000035996"/>
    </source>
</evidence>
<dbReference type="Pfam" id="PF01575">
    <property type="entry name" value="MaoC_dehydratas"/>
    <property type="match status" value="1"/>
</dbReference>
<dbReference type="EMBL" id="LELK01000004">
    <property type="protein sequence ID" value="KMM37423.1"/>
    <property type="molecule type" value="Genomic_DNA"/>
</dbReference>
<feature type="domain" description="MaoC-like" evidence="1">
    <location>
        <begin position="23"/>
        <end position="124"/>
    </location>
</feature>
<dbReference type="AlphaFoldDB" id="A0A0J6CW88"/>